<evidence type="ECO:0000313" key="2">
    <source>
        <dbReference type="Proteomes" id="UP000683925"/>
    </source>
</evidence>
<dbReference type="OrthoDB" id="307499at2759"/>
<keyword evidence="2" id="KW-1185">Reference proteome</keyword>
<dbReference type="Pfam" id="PF00805">
    <property type="entry name" value="Pentapeptide"/>
    <property type="match status" value="1"/>
</dbReference>
<dbReference type="EMBL" id="CAJJDP010000167">
    <property type="protein sequence ID" value="CAD8213841.1"/>
    <property type="molecule type" value="Genomic_DNA"/>
</dbReference>
<proteinExistence type="predicted"/>
<dbReference type="Proteomes" id="UP000683925">
    <property type="component" value="Unassembled WGS sequence"/>
</dbReference>
<accession>A0A8S1YK97</accession>
<reference evidence="1" key="1">
    <citation type="submission" date="2021-01" db="EMBL/GenBank/DDBJ databases">
        <authorList>
            <consortium name="Genoscope - CEA"/>
            <person name="William W."/>
        </authorList>
    </citation>
    <scope>NUCLEOTIDE SEQUENCE</scope>
</reference>
<organism evidence="1 2">
    <name type="scientific">Paramecium octaurelia</name>
    <dbReference type="NCBI Taxonomy" id="43137"/>
    <lineage>
        <taxon>Eukaryota</taxon>
        <taxon>Sar</taxon>
        <taxon>Alveolata</taxon>
        <taxon>Ciliophora</taxon>
        <taxon>Intramacronucleata</taxon>
        <taxon>Oligohymenophorea</taxon>
        <taxon>Peniculida</taxon>
        <taxon>Parameciidae</taxon>
        <taxon>Paramecium</taxon>
    </lineage>
</organism>
<dbReference type="InterPro" id="IPR001646">
    <property type="entry name" value="5peptide_repeat"/>
</dbReference>
<gene>
    <name evidence="1" type="ORF">POCTA_138.1.T1640028</name>
</gene>
<protein>
    <submittedName>
        <fullName evidence="1">Uncharacterized protein</fullName>
    </submittedName>
</protein>
<dbReference type="AlphaFoldDB" id="A0A8S1YK97"/>
<evidence type="ECO:0000313" key="1">
    <source>
        <dbReference type="EMBL" id="CAD8213841.1"/>
    </source>
</evidence>
<comment type="caution">
    <text evidence="1">The sequence shown here is derived from an EMBL/GenBank/DDBJ whole genome shotgun (WGS) entry which is preliminary data.</text>
</comment>
<name>A0A8S1YK97_PAROT</name>
<sequence>MTIKNLIVIELKIIKEDAEAEEQQSECEKLQYNPYLIIRQGNTCSFKNKIIQEYYFAHFLKRILINERMINVISNSELQQINLTDRRTFENLRKSRKNQLKSQKCLKILNIRGFLLIPVFDIFPEFQSWGRGSFKYLIIRYKFSGISFFNCNLSGSVFKNAIINRCNFDFAKLNNVNWSTIQIAEIANLQQKEKVEYVVFTPDGSYLISLQAIVLKKWDCRPYELMNQVNQDKTDRSFQIFSNIEYSFREQQIIQIFSRDFKTLNDILYKIQIRFEIANALQFSPDTETVGLIDSDGWVRYWKSDGQSLQTKSLEQKILYYVPPTLYTKLTIEHLMKVIVTSQLDIISRIDPIESIEEDLFNASQSGKKFEIVNKEDVIFYTWHVPKLTETERINFRYQILQFITLTQNWELAYKIRKIQCYGILKTVVLKEYLKAIRQPNVVILILK</sequence>